<organism evidence="2 3">
    <name type="scientific">Shewanella electrica</name>
    <dbReference type="NCBI Taxonomy" id="515560"/>
    <lineage>
        <taxon>Bacteria</taxon>
        <taxon>Pseudomonadati</taxon>
        <taxon>Pseudomonadota</taxon>
        <taxon>Gammaproteobacteria</taxon>
        <taxon>Alteromonadales</taxon>
        <taxon>Shewanellaceae</taxon>
        <taxon>Shewanella</taxon>
    </lineage>
</organism>
<feature type="non-terminal residue" evidence="2">
    <location>
        <position position="82"/>
    </location>
</feature>
<gene>
    <name evidence="2" type="ORF">L9G74_21200</name>
</gene>
<dbReference type="EMBL" id="JAKOGG010000449">
    <property type="protein sequence ID" value="MCS4558939.1"/>
    <property type="molecule type" value="Genomic_DNA"/>
</dbReference>
<evidence type="ECO:0000313" key="3">
    <source>
        <dbReference type="Proteomes" id="UP001201549"/>
    </source>
</evidence>
<reference evidence="2 3" key="1">
    <citation type="submission" date="2022-02" db="EMBL/GenBank/DDBJ databases">
        <authorList>
            <person name="Zhuang L."/>
        </authorList>
    </citation>
    <scope>NUCLEOTIDE SEQUENCE [LARGE SCALE GENOMIC DNA]</scope>
    <source>
        <strain evidence="2 3">C32</strain>
    </source>
</reference>
<keyword evidence="3" id="KW-1185">Reference proteome</keyword>
<accession>A0ABT2FRH4</accession>
<evidence type="ECO:0000313" key="2">
    <source>
        <dbReference type="EMBL" id="MCS4558939.1"/>
    </source>
</evidence>
<name>A0ABT2FRH4_9GAMM</name>
<evidence type="ECO:0000256" key="1">
    <source>
        <dbReference type="SAM" id="MobiDB-lite"/>
    </source>
</evidence>
<proteinExistence type="predicted"/>
<feature type="region of interest" description="Disordered" evidence="1">
    <location>
        <begin position="40"/>
        <end position="72"/>
    </location>
</feature>
<reference evidence="3" key="2">
    <citation type="submission" date="2023-07" db="EMBL/GenBank/DDBJ databases">
        <title>Shewanella mangrovi sp. nov., an acetaldehyde- degrading bacterium isolated from mangrove sediment.</title>
        <authorList>
            <person name="Liu Y."/>
        </authorList>
    </citation>
    <scope>NUCLEOTIDE SEQUENCE [LARGE SCALE GENOMIC DNA]</scope>
    <source>
        <strain evidence="3">C32</strain>
    </source>
</reference>
<comment type="caution">
    <text evidence="2">The sequence shown here is derived from an EMBL/GenBank/DDBJ whole genome shotgun (WGS) entry which is preliminary data.</text>
</comment>
<protein>
    <submittedName>
        <fullName evidence="2">Uncharacterized protein</fullName>
    </submittedName>
</protein>
<sequence length="82" mass="9013">MQGMRKTIPELFAMLKSAEVEVKKEHQVLMVNKTTKFKKGKGKKAFKKDGKEVAAPGKQAAGKKPKNGPKPETECFYCKGSG</sequence>
<dbReference type="Proteomes" id="UP001201549">
    <property type="component" value="Unassembled WGS sequence"/>
</dbReference>